<evidence type="ECO:0000313" key="2">
    <source>
        <dbReference type="Proteomes" id="UP000007127"/>
    </source>
</evidence>
<organism evidence="1 2">
    <name type="scientific">Thalassospira xiamenensis M-5 = DSM 17429</name>
    <dbReference type="NCBI Taxonomy" id="1123366"/>
    <lineage>
        <taxon>Bacteria</taxon>
        <taxon>Pseudomonadati</taxon>
        <taxon>Pseudomonadota</taxon>
        <taxon>Alphaproteobacteria</taxon>
        <taxon>Rhodospirillales</taxon>
        <taxon>Thalassospiraceae</taxon>
        <taxon>Thalassospira</taxon>
    </lineage>
</organism>
<dbReference type="KEGG" id="txi:TH3_06230"/>
<accession>A0AB72UAT1</accession>
<name>A0AB72UAT1_9PROT</name>
<dbReference type="EMBL" id="CP004388">
    <property type="protein sequence ID" value="AJD51366.1"/>
    <property type="molecule type" value="Genomic_DNA"/>
</dbReference>
<proteinExistence type="predicted"/>
<reference evidence="1 2" key="1">
    <citation type="journal article" date="2012" name="J. Bacteriol.">
        <title>Genome sequence of Thalassospira xiamenensis type strain M-5.</title>
        <authorList>
            <person name="Lai Q."/>
            <person name="Shao Z."/>
        </authorList>
    </citation>
    <scope>NUCLEOTIDE SEQUENCE [LARGE SCALE GENOMIC DNA]</scope>
    <source>
        <strain evidence="1 2">M-5</strain>
    </source>
</reference>
<sequence>MKNFTAIGKITPTSALTDKVAMSMIMLMHNTTAQLWACAAYGYYRDINSGLDFQLCLRFDSDETHNPIL</sequence>
<dbReference type="Proteomes" id="UP000007127">
    <property type="component" value="Chromosome"/>
</dbReference>
<gene>
    <name evidence="1" type="ORF">TH3_06230</name>
</gene>
<evidence type="ECO:0000313" key="1">
    <source>
        <dbReference type="EMBL" id="AJD51366.1"/>
    </source>
</evidence>
<protein>
    <submittedName>
        <fullName evidence="1">Uncharacterized protein</fullName>
    </submittedName>
</protein>
<dbReference type="AlphaFoldDB" id="A0AB72UAT1"/>